<accession>A0A9D1NM74</accession>
<comment type="caution">
    <text evidence="3">The sequence shown here is derived from an EMBL/GenBank/DDBJ whole genome shotgun (WGS) entry which is preliminary data.</text>
</comment>
<organism evidence="3 4">
    <name type="scientific">Candidatus Spyradenecus faecavium</name>
    <dbReference type="NCBI Taxonomy" id="2840947"/>
    <lineage>
        <taxon>Bacteria</taxon>
        <taxon>Pseudomonadati</taxon>
        <taxon>Lentisphaerota</taxon>
        <taxon>Lentisphaeria</taxon>
        <taxon>Lentisphaerales</taxon>
        <taxon>Lentisphaeraceae</taxon>
        <taxon>Lentisphaeraceae incertae sedis</taxon>
        <taxon>Candidatus Spyradenecus</taxon>
    </lineage>
</organism>
<dbReference type="Gene3D" id="3.40.50.300">
    <property type="entry name" value="P-loop containing nucleotide triphosphate hydrolases"/>
    <property type="match status" value="1"/>
</dbReference>
<dbReference type="SUPFAM" id="SSF52540">
    <property type="entry name" value="P-loop containing nucleoside triphosphate hydrolases"/>
    <property type="match status" value="1"/>
</dbReference>
<dbReference type="GO" id="GO:0004519">
    <property type="term" value="F:endonuclease activity"/>
    <property type="evidence" value="ECO:0007669"/>
    <property type="project" value="InterPro"/>
</dbReference>
<dbReference type="Proteomes" id="UP000886845">
    <property type="component" value="Unassembled WGS sequence"/>
</dbReference>
<dbReference type="AlphaFoldDB" id="A0A9D1NM74"/>
<feature type="domain" description="Terminase large subunit GpA endonuclease" evidence="2">
    <location>
        <begin position="456"/>
        <end position="731"/>
    </location>
</feature>
<reference evidence="3" key="1">
    <citation type="submission" date="2020-10" db="EMBL/GenBank/DDBJ databases">
        <authorList>
            <person name="Gilroy R."/>
        </authorList>
    </citation>
    <scope>NUCLEOTIDE SEQUENCE</scope>
    <source>
        <strain evidence="3">35461</strain>
    </source>
</reference>
<dbReference type="EMBL" id="DVOR01000129">
    <property type="protein sequence ID" value="HIV09274.1"/>
    <property type="molecule type" value="Genomic_DNA"/>
</dbReference>
<evidence type="ECO:0000256" key="1">
    <source>
        <dbReference type="SAM" id="MobiDB-lite"/>
    </source>
</evidence>
<dbReference type="Pfam" id="PF20454">
    <property type="entry name" value="GpA_nuclease"/>
    <property type="match status" value="1"/>
</dbReference>
<reference evidence="3" key="2">
    <citation type="journal article" date="2021" name="PeerJ">
        <title>Extensive microbial diversity within the chicken gut microbiome revealed by metagenomics and culture.</title>
        <authorList>
            <person name="Gilroy R."/>
            <person name="Ravi A."/>
            <person name="Getino M."/>
            <person name="Pursley I."/>
            <person name="Horton D.L."/>
            <person name="Alikhan N.F."/>
            <person name="Baker D."/>
            <person name="Gharbi K."/>
            <person name="Hall N."/>
            <person name="Watson M."/>
            <person name="Adriaenssens E.M."/>
            <person name="Foster-Nyarko E."/>
            <person name="Jarju S."/>
            <person name="Secka A."/>
            <person name="Antonio M."/>
            <person name="Oren A."/>
            <person name="Chaudhuri R.R."/>
            <person name="La Ragione R."/>
            <person name="Hildebrand F."/>
            <person name="Pallen M.J."/>
        </authorList>
    </citation>
    <scope>NUCLEOTIDE SEQUENCE</scope>
    <source>
        <strain evidence="3">35461</strain>
    </source>
</reference>
<protein>
    <submittedName>
        <fullName evidence="3">Phage terminase large subunit family protein</fullName>
    </submittedName>
</protein>
<evidence type="ECO:0000313" key="4">
    <source>
        <dbReference type="Proteomes" id="UP000886845"/>
    </source>
</evidence>
<feature type="region of interest" description="Disordered" evidence="1">
    <location>
        <begin position="71"/>
        <end position="105"/>
    </location>
</feature>
<dbReference type="InterPro" id="IPR027417">
    <property type="entry name" value="P-loop_NTPase"/>
</dbReference>
<evidence type="ECO:0000313" key="3">
    <source>
        <dbReference type="EMBL" id="HIV09274.1"/>
    </source>
</evidence>
<evidence type="ECO:0000259" key="2">
    <source>
        <dbReference type="Pfam" id="PF20454"/>
    </source>
</evidence>
<feature type="compositionally biased region" description="Basic and acidic residues" evidence="1">
    <location>
        <begin position="71"/>
        <end position="85"/>
    </location>
</feature>
<gene>
    <name evidence="3" type="ORF">IAC79_04080</name>
</gene>
<name>A0A9D1NM74_9BACT</name>
<proteinExistence type="predicted"/>
<dbReference type="InterPro" id="IPR046454">
    <property type="entry name" value="GpA_endonuclease"/>
</dbReference>
<sequence length="756" mass="84631">MAINPTHLRPTDLVRLLNATPLGLVITQAQIYRDFNRVGFRIAARNDPRSINLLRYAAWLVDCRNEPEVHRSRDYEEKKEAERARNAAKSLTGRDIGPLPPVEDPDRKANCAGDFRRFCETYYPETFHLAWSNDHLKVIDKIETAVLKGGLFALAMPRGAGKSILAEAAAQWALLYGHRAFVVLIGATEGVATEMLDSIKTELETNDLLHQDFPEVCHPIRALDGIANRCAGQLCDGERTRIAWTANEIILPTISGSPASGAIVRVAGITGRVRGMKSKRPDGKTLRPSLVIVDDPQTTESAGSLEQTHKRVRILAGDILGLSGPGQKISGIMPCTIIRPGDMADQILDRAKHPEWNGERTRMVDQFPTDTRLWEQYAEIRAENLRRDGTIAEATAFYREHREAMDAGAIVSWPERYNYDELSAIQHAMNLRLQDESAFYAEYQNDPLPADVGGEEQLSVDLIAHKLNGLPQGRVPLGCTRLTLFIDVQKTLLYYAVCAWEEDFTGAVIDYGAFPDQRRAHFTLADATHTLQHDYPRAGLEGCLYQGLKALTDDLLARSWLREDGLPLSIDQALIDANWGASTDVVYQFCRESPHAARLLPSHGKYIGASSQPMRERRRQPGERVGQNWVMPSVTRKRAARHVVYDTNFWKSFMAARWLATMGDRASLALWGRDPARHLCYAEHLCAEYRVPTEGRGRKVDEWKLRPEAHDNHWLDCTVGCVVAASLLGVALTCATFVKPRAPTAKLKLSALQRRR</sequence>